<dbReference type="STRING" id="937334.SAMN05444406_104138"/>
<accession>A0A1I5TIE9</accession>
<evidence type="ECO:0000313" key="8">
    <source>
        <dbReference type="EMBL" id="SFP82805.1"/>
    </source>
</evidence>
<keyword evidence="4 6" id="KW-0288">FMN</keyword>
<dbReference type="GO" id="GO:0010181">
    <property type="term" value="F:FMN binding"/>
    <property type="evidence" value="ECO:0007669"/>
    <property type="project" value="InterPro"/>
</dbReference>
<keyword evidence="6" id="KW-1133">Transmembrane helix</keyword>
<keyword evidence="6" id="KW-1003">Cell membrane</keyword>
<dbReference type="PIRSF" id="PIRSF006091">
    <property type="entry name" value="E_trnsport_RnfG"/>
    <property type="match status" value="1"/>
</dbReference>
<dbReference type="PANTHER" id="PTHR36118:SF1">
    <property type="entry name" value="ION-TRANSLOCATING OXIDOREDUCTASE COMPLEX SUBUNIT G"/>
    <property type="match status" value="1"/>
</dbReference>
<sequence>MSEGMRMSIKLFIITAVAALALGITHAITEEPIRLQNEQASVEARKGVLPDAQEFVQVDISEYKDEYPNVVEVYQGKLGDDTVGYVFKVISKGYGGDVELFVGIDAKENKIENVNIISHNETPGLGAKAAEPDFLSQYTGKSAGSPLAVVRGGATQDTQVEAITGATITSKAVTQGVNSAVEFYNRVLKDGGAE</sequence>
<dbReference type="PANTHER" id="PTHR36118">
    <property type="entry name" value="ION-TRANSLOCATING OXIDOREDUCTASE COMPLEX SUBUNIT G"/>
    <property type="match status" value="1"/>
</dbReference>
<evidence type="ECO:0000256" key="6">
    <source>
        <dbReference type="HAMAP-Rule" id="MF_00479"/>
    </source>
</evidence>
<keyword evidence="6" id="KW-0472">Membrane</keyword>
<dbReference type="AlphaFoldDB" id="A0A1I5TIE9"/>
<dbReference type="GO" id="GO:0022900">
    <property type="term" value="P:electron transport chain"/>
    <property type="evidence" value="ECO:0007669"/>
    <property type="project" value="UniProtKB-UniRule"/>
</dbReference>
<keyword evidence="1 6" id="KW-0813">Transport</keyword>
<dbReference type="Proteomes" id="UP000198577">
    <property type="component" value="Unassembled WGS sequence"/>
</dbReference>
<feature type="modified residue" description="FMN phosphoryl threonine" evidence="6">
    <location>
        <position position="167"/>
    </location>
</feature>
<comment type="subunit">
    <text evidence="6">The complex is composed of six subunits: RnfA, RnfB, RnfC, RnfD, RnfE and RnfG.</text>
</comment>
<keyword evidence="3 6" id="KW-0285">Flavoprotein</keyword>
<evidence type="ECO:0000256" key="4">
    <source>
        <dbReference type="ARBA" id="ARBA00022643"/>
    </source>
</evidence>
<keyword evidence="6" id="KW-1278">Translocase</keyword>
<evidence type="ECO:0000256" key="3">
    <source>
        <dbReference type="ARBA" id="ARBA00022630"/>
    </source>
</evidence>
<evidence type="ECO:0000256" key="5">
    <source>
        <dbReference type="ARBA" id="ARBA00022982"/>
    </source>
</evidence>
<dbReference type="Pfam" id="PF04205">
    <property type="entry name" value="FMN_bind"/>
    <property type="match status" value="1"/>
</dbReference>
<evidence type="ECO:0000259" key="7">
    <source>
        <dbReference type="SMART" id="SM00900"/>
    </source>
</evidence>
<proteinExistence type="inferred from homology"/>
<dbReference type="RefSeq" id="WP_092282005.1">
    <property type="nucleotide sequence ID" value="NZ_FOXR01000004.1"/>
</dbReference>
<protein>
    <recommendedName>
        <fullName evidence="6">Ion-translocating oxidoreductase complex subunit G</fullName>
        <ecNumber evidence="6">7.-.-.-</ecNumber>
    </recommendedName>
    <alternativeName>
        <fullName evidence="6">Rnf electron transport complex subunit G</fullName>
    </alternativeName>
</protein>
<name>A0A1I5TIE9_9FIRM</name>
<dbReference type="EC" id="7.-.-.-" evidence="6"/>
<dbReference type="NCBIfam" id="TIGR01947">
    <property type="entry name" value="rnfG"/>
    <property type="match status" value="1"/>
</dbReference>
<keyword evidence="5 6" id="KW-0249">Electron transport</keyword>
<dbReference type="InterPro" id="IPR007329">
    <property type="entry name" value="FMN-bd"/>
</dbReference>
<evidence type="ECO:0000256" key="1">
    <source>
        <dbReference type="ARBA" id="ARBA00022448"/>
    </source>
</evidence>
<comment type="cofactor">
    <cofactor evidence="6">
        <name>FMN</name>
        <dbReference type="ChEBI" id="CHEBI:58210"/>
    </cofactor>
</comment>
<feature type="domain" description="FMN-binding" evidence="7">
    <location>
        <begin position="93"/>
        <end position="184"/>
    </location>
</feature>
<organism evidence="8 9">
    <name type="scientific">Caldicoprobacter faecalis</name>
    <dbReference type="NCBI Taxonomy" id="937334"/>
    <lineage>
        <taxon>Bacteria</taxon>
        <taxon>Bacillati</taxon>
        <taxon>Bacillota</taxon>
        <taxon>Clostridia</taxon>
        <taxon>Caldicoprobacterales</taxon>
        <taxon>Caldicoprobacteraceae</taxon>
        <taxon>Caldicoprobacter</taxon>
    </lineage>
</organism>
<evidence type="ECO:0000256" key="2">
    <source>
        <dbReference type="ARBA" id="ARBA00022553"/>
    </source>
</evidence>
<dbReference type="HAMAP" id="MF_00479">
    <property type="entry name" value="RsxG_RnfG"/>
    <property type="match status" value="1"/>
</dbReference>
<evidence type="ECO:0000313" key="9">
    <source>
        <dbReference type="Proteomes" id="UP000198577"/>
    </source>
</evidence>
<reference evidence="8 9" key="1">
    <citation type="submission" date="2016-10" db="EMBL/GenBank/DDBJ databases">
        <authorList>
            <person name="de Groot N.N."/>
        </authorList>
    </citation>
    <scope>NUCLEOTIDE SEQUENCE [LARGE SCALE GENOMIC DNA]</scope>
    <source>
        <strain evidence="8 9">DSM 20678</strain>
    </source>
</reference>
<keyword evidence="9" id="KW-1185">Reference proteome</keyword>
<gene>
    <name evidence="6" type="primary">rnfG</name>
    <name evidence="8" type="ORF">SAMN05444406_104138</name>
</gene>
<dbReference type="EMBL" id="FOXR01000004">
    <property type="protein sequence ID" value="SFP82805.1"/>
    <property type="molecule type" value="Genomic_DNA"/>
</dbReference>
<comment type="function">
    <text evidence="6">Part of a membrane-bound complex that couples electron transfer with translocation of ions across the membrane.</text>
</comment>
<dbReference type="SMART" id="SM00900">
    <property type="entry name" value="FMN_bind"/>
    <property type="match status" value="1"/>
</dbReference>
<dbReference type="OrthoDB" id="9794010at2"/>
<comment type="subcellular location">
    <subcellularLocation>
        <location evidence="6">Cell membrane</location>
        <topology evidence="6">Single-pass membrane protein</topology>
    </subcellularLocation>
</comment>
<dbReference type="GO" id="GO:0005886">
    <property type="term" value="C:plasma membrane"/>
    <property type="evidence" value="ECO:0007669"/>
    <property type="project" value="UniProtKB-SubCell"/>
</dbReference>
<dbReference type="GO" id="GO:0009055">
    <property type="term" value="F:electron transfer activity"/>
    <property type="evidence" value="ECO:0007669"/>
    <property type="project" value="InterPro"/>
</dbReference>
<dbReference type="Gene3D" id="3.90.1010.20">
    <property type="match status" value="1"/>
</dbReference>
<keyword evidence="2 6" id="KW-0597">Phosphoprotein</keyword>
<keyword evidence="6" id="KW-0812">Transmembrane</keyword>
<dbReference type="InterPro" id="IPR010209">
    <property type="entry name" value="Ion_transpt_RnfG/RsxG"/>
</dbReference>
<comment type="similarity">
    <text evidence="6">Belongs to the RnfG family.</text>
</comment>